<evidence type="ECO:0000313" key="2">
    <source>
        <dbReference type="Proteomes" id="UP001432209"/>
    </source>
</evidence>
<sequence>MDETVDLSAGLPGRTGVIGGIESLVLDGRRLYFGFDFTSDQVLSPLIGDAGAMARYAARHLRQRTGAHDESYWAELVRASVDGSELVWRDEQRTFTTGALEAGDAGAARGHLLYLRDAATAGDGHPPGSTVANWDLLFAPYARREPDGNSP</sequence>
<dbReference type="Proteomes" id="UP001432209">
    <property type="component" value="Chromosome"/>
</dbReference>
<keyword evidence="2" id="KW-1185">Reference proteome</keyword>
<proteinExistence type="predicted"/>
<protein>
    <submittedName>
        <fullName evidence="1">Uncharacterized protein</fullName>
    </submittedName>
</protein>
<name>A0ABZ2A4E5_STRNV</name>
<reference evidence="1" key="1">
    <citation type="submission" date="2022-10" db="EMBL/GenBank/DDBJ databases">
        <title>The complete genomes of actinobacterial strains from the NBC collection.</title>
        <authorList>
            <person name="Joergensen T.S."/>
            <person name="Alvarez Arevalo M."/>
            <person name="Sterndorff E.B."/>
            <person name="Faurdal D."/>
            <person name="Vuksanovic O."/>
            <person name="Mourched A.-S."/>
            <person name="Charusanti P."/>
            <person name="Shaw S."/>
            <person name="Blin K."/>
            <person name="Weber T."/>
        </authorList>
    </citation>
    <scope>NUCLEOTIDE SEQUENCE</scope>
    <source>
        <strain evidence="1">NBC_01432</strain>
    </source>
</reference>
<accession>A0ABZ2A4E5</accession>
<organism evidence="1 2">
    <name type="scientific">Streptomyces niveus</name>
    <name type="common">Streptomyces spheroides</name>
    <dbReference type="NCBI Taxonomy" id="193462"/>
    <lineage>
        <taxon>Bacteria</taxon>
        <taxon>Bacillati</taxon>
        <taxon>Actinomycetota</taxon>
        <taxon>Actinomycetes</taxon>
        <taxon>Kitasatosporales</taxon>
        <taxon>Streptomycetaceae</taxon>
        <taxon>Streptomyces</taxon>
    </lineage>
</organism>
<dbReference type="EMBL" id="CP109495">
    <property type="protein sequence ID" value="WUX52324.1"/>
    <property type="molecule type" value="Genomic_DNA"/>
</dbReference>
<dbReference type="RefSeq" id="WP_329075986.1">
    <property type="nucleotide sequence ID" value="NZ_CP109483.1"/>
</dbReference>
<dbReference type="GeneID" id="91344865"/>
<gene>
    <name evidence="1" type="ORF">OG442_12735</name>
</gene>
<evidence type="ECO:0000313" key="1">
    <source>
        <dbReference type="EMBL" id="WUX52324.1"/>
    </source>
</evidence>